<evidence type="ECO:0000313" key="3">
    <source>
        <dbReference type="EMBL" id="HII61496.1"/>
    </source>
</evidence>
<keyword evidence="1 2" id="KW-0472">Membrane</keyword>
<dbReference type="GO" id="GO:0005886">
    <property type="term" value="C:plasma membrane"/>
    <property type="evidence" value="ECO:0007669"/>
    <property type="project" value="UniProtKB-SubCell"/>
</dbReference>
<dbReference type="AlphaFoldDB" id="A0A832T4U2"/>
<feature type="transmembrane region" description="Helical" evidence="2">
    <location>
        <begin position="133"/>
        <end position="155"/>
    </location>
</feature>
<keyword evidence="1" id="KW-1003">Cell membrane</keyword>
<dbReference type="PANTHER" id="PTHR34295:SF1">
    <property type="entry name" value="BIOTIN TRANSPORTER BIOY"/>
    <property type="match status" value="1"/>
</dbReference>
<keyword evidence="2" id="KW-1133">Transmembrane helix</keyword>
<dbReference type="OMA" id="AGYLWSY"/>
<dbReference type="GO" id="GO:0015225">
    <property type="term" value="F:biotin transmembrane transporter activity"/>
    <property type="evidence" value="ECO:0007669"/>
    <property type="project" value="UniProtKB-UniRule"/>
</dbReference>
<dbReference type="PIRSF" id="PIRSF016661">
    <property type="entry name" value="BioY"/>
    <property type="match status" value="1"/>
</dbReference>
<dbReference type="EMBL" id="DUJN01000007">
    <property type="protein sequence ID" value="HII61496.1"/>
    <property type="molecule type" value="Genomic_DNA"/>
</dbReference>
<dbReference type="Gene3D" id="1.10.1760.20">
    <property type="match status" value="1"/>
</dbReference>
<feature type="transmembrane region" description="Helical" evidence="2">
    <location>
        <begin position="105"/>
        <end position="127"/>
    </location>
</feature>
<dbReference type="Pfam" id="PF02632">
    <property type="entry name" value="BioY"/>
    <property type="match status" value="1"/>
</dbReference>
<feature type="transmembrane region" description="Helical" evidence="2">
    <location>
        <begin position="54"/>
        <end position="72"/>
    </location>
</feature>
<evidence type="ECO:0000256" key="1">
    <source>
        <dbReference type="PIRNR" id="PIRNR016661"/>
    </source>
</evidence>
<dbReference type="Proteomes" id="UP000617544">
    <property type="component" value="Unassembled WGS sequence"/>
</dbReference>
<dbReference type="SMR" id="A0A832T4U2"/>
<evidence type="ECO:0000256" key="2">
    <source>
        <dbReference type="SAM" id="Phobius"/>
    </source>
</evidence>
<protein>
    <submittedName>
        <fullName evidence="3">Biotin transporter BioY</fullName>
    </submittedName>
</protein>
<sequence>MKAKEVSLVALFVALTSVGAQISVSIGPVPLTLQVFFVILAGLVLGPKLGFLSILIYDILGALGIPVFAGFSGGIAHILGPTGGYIIAFPIATFIAGLGRGKVRYLTSLMGLLVIYLIGWMWLARFVGFNKAFILGVLPFIVPDIVKAATAVIIAERLQGNT</sequence>
<keyword evidence="1" id="KW-0813">Transport</keyword>
<proteinExistence type="inferred from homology"/>
<feature type="transmembrane region" description="Helical" evidence="2">
    <location>
        <begin position="30"/>
        <end position="47"/>
    </location>
</feature>
<comment type="caution">
    <text evidence="3">The sequence shown here is derived from an EMBL/GenBank/DDBJ whole genome shotgun (WGS) entry which is preliminary data.</text>
</comment>
<dbReference type="InterPro" id="IPR003784">
    <property type="entry name" value="BioY"/>
</dbReference>
<dbReference type="PANTHER" id="PTHR34295">
    <property type="entry name" value="BIOTIN TRANSPORTER BIOY"/>
    <property type="match status" value="1"/>
</dbReference>
<reference evidence="3" key="1">
    <citation type="journal article" date="2020" name="bioRxiv">
        <title>A rank-normalized archaeal taxonomy based on genome phylogeny resolves widespread incomplete and uneven classifications.</title>
        <authorList>
            <person name="Rinke C."/>
            <person name="Chuvochina M."/>
            <person name="Mussig A.J."/>
            <person name="Chaumeil P.-A."/>
            <person name="Waite D.W."/>
            <person name="Whitman W.B."/>
            <person name="Parks D.H."/>
            <person name="Hugenholtz P."/>
        </authorList>
    </citation>
    <scope>NUCLEOTIDE SEQUENCE</scope>
    <source>
        <strain evidence="3">UBA8834</strain>
    </source>
</reference>
<dbReference type="GeneID" id="1444051"/>
<dbReference type="RefSeq" id="WP_010884269.1">
    <property type="nucleotide sequence ID" value="NZ_DUJN01000007.1"/>
</dbReference>
<name>A0A832T4U2_PYRHR</name>
<keyword evidence="2" id="KW-0812">Transmembrane</keyword>
<feature type="transmembrane region" description="Helical" evidence="2">
    <location>
        <begin position="78"/>
        <end position="98"/>
    </location>
</feature>
<evidence type="ECO:0000313" key="4">
    <source>
        <dbReference type="Proteomes" id="UP000617544"/>
    </source>
</evidence>
<comment type="similarity">
    <text evidence="1">Belongs to the BioY family.</text>
</comment>
<organism evidence="3 4">
    <name type="scientific">Pyrococcus horikoshii</name>
    <dbReference type="NCBI Taxonomy" id="53953"/>
    <lineage>
        <taxon>Archaea</taxon>
        <taxon>Methanobacteriati</taxon>
        <taxon>Methanobacteriota</taxon>
        <taxon>Thermococci</taxon>
        <taxon>Thermococcales</taxon>
        <taxon>Thermococcaceae</taxon>
        <taxon>Pyrococcus</taxon>
    </lineage>
</organism>
<comment type="subcellular location">
    <subcellularLocation>
        <location evidence="1">Cell membrane</location>
        <topology evidence="1">Multi-pass membrane protein</topology>
    </subcellularLocation>
</comment>
<accession>A0A832T4U2</accession>
<gene>
    <name evidence="3" type="ORF">HA331_07110</name>
</gene>